<protein>
    <submittedName>
        <fullName evidence="1">Uncharacterized protein</fullName>
    </submittedName>
</protein>
<proteinExistence type="predicted"/>
<evidence type="ECO:0000313" key="1">
    <source>
        <dbReference type="EMBL" id="KAK5817857.1"/>
    </source>
</evidence>
<gene>
    <name evidence="1" type="ORF">PVK06_022785</name>
</gene>
<evidence type="ECO:0000313" key="2">
    <source>
        <dbReference type="Proteomes" id="UP001358586"/>
    </source>
</evidence>
<comment type="caution">
    <text evidence="1">The sequence shown here is derived from an EMBL/GenBank/DDBJ whole genome shotgun (WGS) entry which is preliminary data.</text>
</comment>
<organism evidence="1 2">
    <name type="scientific">Gossypium arboreum</name>
    <name type="common">Tree cotton</name>
    <name type="synonym">Gossypium nanking</name>
    <dbReference type="NCBI Taxonomy" id="29729"/>
    <lineage>
        <taxon>Eukaryota</taxon>
        <taxon>Viridiplantae</taxon>
        <taxon>Streptophyta</taxon>
        <taxon>Embryophyta</taxon>
        <taxon>Tracheophyta</taxon>
        <taxon>Spermatophyta</taxon>
        <taxon>Magnoliopsida</taxon>
        <taxon>eudicotyledons</taxon>
        <taxon>Gunneridae</taxon>
        <taxon>Pentapetalae</taxon>
        <taxon>rosids</taxon>
        <taxon>malvids</taxon>
        <taxon>Malvales</taxon>
        <taxon>Malvaceae</taxon>
        <taxon>Malvoideae</taxon>
        <taxon>Gossypium</taxon>
    </lineage>
</organism>
<keyword evidence="2" id="KW-1185">Reference proteome</keyword>
<accession>A0ABR0P9J9</accession>
<name>A0ABR0P9J9_GOSAR</name>
<reference evidence="1 2" key="1">
    <citation type="submission" date="2023-03" db="EMBL/GenBank/DDBJ databases">
        <title>WGS of Gossypium arboreum.</title>
        <authorList>
            <person name="Yu D."/>
        </authorList>
    </citation>
    <scope>NUCLEOTIDE SEQUENCE [LARGE SCALE GENOMIC DNA]</scope>
    <source>
        <tissue evidence="1">Leaf</tissue>
    </source>
</reference>
<dbReference type="Proteomes" id="UP001358586">
    <property type="component" value="Chromosome 7"/>
</dbReference>
<sequence>MFSSILGRKLKLNVLSLLVRTKVKDMVTEEGAWNLEAFRDWLPEEIVRKIASIPPPHPQADPDKFFWIYTSNGGFSVKSAYRMENGRMSRNSKAHGESGFSYG</sequence>
<dbReference type="EMBL" id="JARKNE010000007">
    <property type="protein sequence ID" value="KAK5817857.1"/>
    <property type="molecule type" value="Genomic_DNA"/>
</dbReference>